<keyword evidence="1" id="KW-0732">Signal</keyword>
<evidence type="ECO:0000313" key="4">
    <source>
        <dbReference type="Proteomes" id="UP000494216"/>
    </source>
</evidence>
<reference evidence="3 4" key="1">
    <citation type="submission" date="2020-02" db="EMBL/GenBank/DDBJ databases">
        <authorList>
            <person name="Hogendoorn C."/>
        </authorList>
    </citation>
    <scope>NUCLEOTIDE SEQUENCE [LARGE SCALE GENOMIC DNA]</scope>
    <source>
        <strain evidence="3">METHB21</strain>
    </source>
</reference>
<dbReference type="PANTHER" id="PTHR11614">
    <property type="entry name" value="PHOSPHOLIPASE-RELATED"/>
    <property type="match status" value="1"/>
</dbReference>
<keyword evidence="3" id="KW-0378">Hydrolase</keyword>
<dbReference type="Proteomes" id="UP000494216">
    <property type="component" value="Unassembled WGS sequence"/>
</dbReference>
<feature type="chain" id="PRO_5035839410" evidence="1">
    <location>
        <begin position="22"/>
        <end position="338"/>
    </location>
</feature>
<dbReference type="Pfam" id="PF12146">
    <property type="entry name" value="Hydrolase_4"/>
    <property type="match status" value="1"/>
</dbReference>
<dbReference type="InterPro" id="IPR022742">
    <property type="entry name" value="Hydrolase_4"/>
</dbReference>
<sequence>MKALNKLISFLLFLPLSGCMPMSYPPGEKSQTAQLTDNVYLTEDGASLPLRSWLPAAEPSAVLIALHGFNDYSNFFDQPGQYFSTLGIACFAYDQRGFGGAPKRGLWAGGSAYADDLQVFVRLIKQRYPKRPVYLLGESMGGAIIITAMKNPDMPMVEGIILAAPALWARRTMPWYQTGLLWTLAHFMPWLTLTGKGVHVTPSDNIEMLRALGKDPLVIKATRVETVYGLTNLMDAAFSSAKSLSGNTLMLYGEKDEIIPKKPTYAFLQQFLASDITEKTVAFYEHGYHMLLRDLQASTALKDIAAWINLNPEKQLPSGADKRARAVLSQFSSITFRK</sequence>
<dbReference type="GO" id="GO:0016787">
    <property type="term" value="F:hydrolase activity"/>
    <property type="evidence" value="ECO:0007669"/>
    <property type="project" value="UniProtKB-KW"/>
</dbReference>
<evidence type="ECO:0000313" key="3">
    <source>
        <dbReference type="EMBL" id="CAA9889415.1"/>
    </source>
</evidence>
<proteinExistence type="predicted"/>
<comment type="caution">
    <text evidence="3">The sequence shown here is derived from an EMBL/GenBank/DDBJ whole genome shotgun (WGS) entry which is preliminary data.</text>
</comment>
<name>A0A8S0X6Q1_9GAMM</name>
<dbReference type="InterPro" id="IPR029058">
    <property type="entry name" value="AB_hydrolase_fold"/>
</dbReference>
<dbReference type="SUPFAM" id="SSF53474">
    <property type="entry name" value="alpha/beta-Hydrolases"/>
    <property type="match status" value="1"/>
</dbReference>
<dbReference type="PRINTS" id="PR00111">
    <property type="entry name" value="ABHYDROLASE"/>
</dbReference>
<dbReference type="InterPro" id="IPR051044">
    <property type="entry name" value="MAG_DAG_Lipase"/>
</dbReference>
<evidence type="ECO:0000259" key="2">
    <source>
        <dbReference type="Pfam" id="PF12146"/>
    </source>
</evidence>
<organism evidence="3 4">
    <name type="scientific">Candidatus Methylobacter favarea</name>
    <dbReference type="NCBI Taxonomy" id="2707345"/>
    <lineage>
        <taxon>Bacteria</taxon>
        <taxon>Pseudomonadati</taxon>
        <taxon>Pseudomonadota</taxon>
        <taxon>Gammaproteobacteria</taxon>
        <taxon>Methylococcales</taxon>
        <taxon>Methylococcaceae</taxon>
        <taxon>Methylobacter</taxon>
    </lineage>
</organism>
<protein>
    <submittedName>
        <fullName evidence="3">Alpha-beta hydrolase superfamily lysophospholipase</fullName>
    </submittedName>
</protein>
<dbReference type="AlphaFoldDB" id="A0A8S0X6Q1"/>
<evidence type="ECO:0000256" key="1">
    <source>
        <dbReference type="SAM" id="SignalP"/>
    </source>
</evidence>
<keyword evidence="4" id="KW-1185">Reference proteome</keyword>
<gene>
    <name evidence="3" type="ORF">METHB2_100056</name>
</gene>
<feature type="domain" description="Serine aminopeptidase S33" evidence="2">
    <location>
        <begin position="58"/>
        <end position="295"/>
    </location>
</feature>
<dbReference type="InterPro" id="IPR000073">
    <property type="entry name" value="AB_hydrolase_1"/>
</dbReference>
<dbReference type="EMBL" id="CADCXN010000002">
    <property type="protein sequence ID" value="CAA9889415.1"/>
    <property type="molecule type" value="Genomic_DNA"/>
</dbReference>
<dbReference type="Gene3D" id="3.40.50.1820">
    <property type="entry name" value="alpha/beta hydrolase"/>
    <property type="match status" value="1"/>
</dbReference>
<feature type="signal peptide" evidence="1">
    <location>
        <begin position="1"/>
        <end position="21"/>
    </location>
</feature>
<accession>A0A8S0X6Q1</accession>